<protein>
    <recommendedName>
        <fullName evidence="7">Glucan endo-1,3-beta-D-glucosidase</fullName>
    </recommendedName>
</protein>
<sequence length="555" mass="61128">MHVGSRRHLKPTRTHKTPKTPPPFPPWAITIPPSLFSSSSSFLHSQQEEDRRRRIRIRRRSWGEHRDGGVGLLSARDLAAFLVRQRITHVRLYDADAGLLSALAGTGVRVVVGVPNSHLLALAASPASALSWLQLRVMPFLPATLVSHLALGDDLPISAPSLLPLLPPALSALSAALSSLNLSRPSSSPRRSPSPPSSSTLPPSQASFNRSLVPSLVLPLLGFLSNTSSPLMVDLYPYYALTESRGAIPSTTPSSAPSPGPRGGRPQHPPPLHQRLRRHGRRPLLRHARPQLLRRPDPRHRDRLALLRRPPNRALRHPGQRGLLQLQPHQARARALGHAAAPGVHPGVFIYELFDEDLRPGPASEANWGLFYGNGTPVYLLHVDGAGGSWPTTPQSAPTAWRRRAPMRRRCRPRSTGRAARACQLLRNSAWRELLRSQRLCSDLELFYTWTVYQIDIRQVMGTASFREGNNPLAFSVLILYLLKSPLSSSSYIFVCLCLLLTLCELMSNFTKGSGVNTTTVSKAEESITILRLRKGRGISLHMIPILLSILVGLL</sequence>
<accession>A0A6V7NKN5</accession>
<feature type="compositionally biased region" description="Basic and acidic residues" evidence="5">
    <location>
        <begin position="294"/>
        <end position="305"/>
    </location>
</feature>
<dbReference type="SUPFAM" id="SSF51445">
    <property type="entry name" value="(Trans)glycosidases"/>
    <property type="match status" value="2"/>
</dbReference>
<keyword evidence="3" id="KW-0326">Glycosidase</keyword>
<evidence type="ECO:0000256" key="4">
    <source>
        <dbReference type="RuleBase" id="RU004335"/>
    </source>
</evidence>
<dbReference type="Pfam" id="PF00332">
    <property type="entry name" value="Glyco_hydro_17"/>
    <property type="match status" value="1"/>
</dbReference>
<organism evidence="6">
    <name type="scientific">Ananas comosus var. bracteatus</name>
    <name type="common">red pineapple</name>
    <dbReference type="NCBI Taxonomy" id="296719"/>
    <lineage>
        <taxon>Eukaryota</taxon>
        <taxon>Viridiplantae</taxon>
        <taxon>Streptophyta</taxon>
        <taxon>Embryophyta</taxon>
        <taxon>Tracheophyta</taxon>
        <taxon>Spermatophyta</taxon>
        <taxon>Magnoliopsida</taxon>
        <taxon>Liliopsida</taxon>
        <taxon>Poales</taxon>
        <taxon>Bromeliaceae</taxon>
        <taxon>Bromelioideae</taxon>
        <taxon>Ananas</taxon>
    </lineage>
</organism>
<evidence type="ECO:0000256" key="1">
    <source>
        <dbReference type="ARBA" id="ARBA00008773"/>
    </source>
</evidence>
<dbReference type="GO" id="GO:0005975">
    <property type="term" value="P:carbohydrate metabolic process"/>
    <property type="evidence" value="ECO:0007669"/>
    <property type="project" value="InterPro"/>
</dbReference>
<dbReference type="InterPro" id="IPR017853">
    <property type="entry name" value="GH"/>
</dbReference>
<feature type="region of interest" description="Disordered" evidence="5">
    <location>
        <begin position="182"/>
        <end position="206"/>
    </location>
</feature>
<evidence type="ECO:0000256" key="2">
    <source>
        <dbReference type="ARBA" id="ARBA00022801"/>
    </source>
</evidence>
<feature type="compositionally biased region" description="Basic residues" evidence="5">
    <location>
        <begin position="274"/>
        <end position="289"/>
    </location>
</feature>
<keyword evidence="2" id="KW-0378">Hydrolase</keyword>
<evidence type="ECO:0000256" key="3">
    <source>
        <dbReference type="ARBA" id="ARBA00023295"/>
    </source>
</evidence>
<evidence type="ECO:0000313" key="6">
    <source>
        <dbReference type="EMBL" id="CAD1819142.1"/>
    </source>
</evidence>
<name>A0A6V7NKN5_ANACO</name>
<evidence type="ECO:0008006" key="7">
    <source>
        <dbReference type="Google" id="ProtNLM"/>
    </source>
</evidence>
<dbReference type="GO" id="GO:0004553">
    <property type="term" value="F:hydrolase activity, hydrolyzing O-glycosyl compounds"/>
    <property type="evidence" value="ECO:0007669"/>
    <property type="project" value="InterPro"/>
</dbReference>
<feature type="region of interest" description="Disordered" evidence="5">
    <location>
        <begin position="246"/>
        <end position="319"/>
    </location>
</feature>
<feature type="compositionally biased region" description="Basic residues" evidence="5">
    <location>
        <begin position="1"/>
        <end position="18"/>
    </location>
</feature>
<dbReference type="AlphaFoldDB" id="A0A6V7NKN5"/>
<dbReference type="Gene3D" id="3.20.20.80">
    <property type="entry name" value="Glycosidases"/>
    <property type="match status" value="2"/>
</dbReference>
<gene>
    <name evidence="6" type="ORF">CB5_LOCUS2353</name>
</gene>
<dbReference type="EMBL" id="LR862139">
    <property type="protein sequence ID" value="CAD1819142.1"/>
    <property type="molecule type" value="Genomic_DNA"/>
</dbReference>
<feature type="region of interest" description="Disordered" evidence="5">
    <location>
        <begin position="1"/>
        <end position="26"/>
    </location>
</feature>
<dbReference type="InterPro" id="IPR044965">
    <property type="entry name" value="Glyco_hydro_17_plant"/>
</dbReference>
<feature type="compositionally biased region" description="Basic residues" evidence="5">
    <location>
        <begin position="310"/>
        <end position="319"/>
    </location>
</feature>
<proteinExistence type="inferred from homology"/>
<dbReference type="InterPro" id="IPR000490">
    <property type="entry name" value="Glyco_hydro_17"/>
</dbReference>
<comment type="similarity">
    <text evidence="1 4">Belongs to the glycosyl hydrolase 17 family.</text>
</comment>
<dbReference type="PANTHER" id="PTHR32227">
    <property type="entry name" value="GLUCAN ENDO-1,3-BETA-GLUCOSIDASE BG1-RELATED-RELATED"/>
    <property type="match status" value="1"/>
</dbReference>
<evidence type="ECO:0000256" key="5">
    <source>
        <dbReference type="SAM" id="MobiDB-lite"/>
    </source>
</evidence>
<reference evidence="6" key="1">
    <citation type="submission" date="2020-07" db="EMBL/GenBank/DDBJ databases">
        <authorList>
            <person name="Lin J."/>
        </authorList>
    </citation>
    <scope>NUCLEOTIDE SEQUENCE</scope>
</reference>